<evidence type="ECO:0008006" key="3">
    <source>
        <dbReference type="Google" id="ProtNLM"/>
    </source>
</evidence>
<sequence length="65" mass="7408">MSPKAVTEGERLDLRCRTVGDPYPSILWRTNTLSDLVNQGDSENNIIAVRTSGNWFILFHGYLIR</sequence>
<dbReference type="SUPFAM" id="SSF48726">
    <property type="entry name" value="Immunoglobulin"/>
    <property type="match status" value="1"/>
</dbReference>
<proteinExistence type="predicted"/>
<dbReference type="InterPro" id="IPR036179">
    <property type="entry name" value="Ig-like_dom_sf"/>
</dbReference>
<reference evidence="1" key="1">
    <citation type="journal article" date="2019" name="bioRxiv">
        <title>The Genome of the Zebra Mussel, Dreissena polymorpha: A Resource for Invasive Species Research.</title>
        <authorList>
            <person name="McCartney M.A."/>
            <person name="Auch B."/>
            <person name="Kono T."/>
            <person name="Mallez S."/>
            <person name="Zhang Y."/>
            <person name="Obille A."/>
            <person name="Becker A."/>
            <person name="Abrahante J.E."/>
            <person name="Garbe J."/>
            <person name="Badalamenti J.P."/>
            <person name="Herman A."/>
            <person name="Mangelson H."/>
            <person name="Liachko I."/>
            <person name="Sullivan S."/>
            <person name="Sone E.D."/>
            <person name="Koren S."/>
            <person name="Silverstein K.A.T."/>
            <person name="Beckman K.B."/>
            <person name="Gohl D.M."/>
        </authorList>
    </citation>
    <scope>NUCLEOTIDE SEQUENCE</scope>
    <source>
        <strain evidence="1">Duluth1</strain>
        <tissue evidence="1">Whole animal</tissue>
    </source>
</reference>
<evidence type="ECO:0000313" key="1">
    <source>
        <dbReference type="EMBL" id="KAH3865506.1"/>
    </source>
</evidence>
<reference evidence="1" key="2">
    <citation type="submission" date="2020-11" db="EMBL/GenBank/DDBJ databases">
        <authorList>
            <person name="McCartney M.A."/>
            <person name="Auch B."/>
            <person name="Kono T."/>
            <person name="Mallez S."/>
            <person name="Becker A."/>
            <person name="Gohl D.M."/>
            <person name="Silverstein K.A.T."/>
            <person name="Koren S."/>
            <person name="Bechman K.B."/>
            <person name="Herman A."/>
            <person name="Abrahante J.E."/>
            <person name="Garbe J."/>
        </authorList>
    </citation>
    <scope>NUCLEOTIDE SEQUENCE</scope>
    <source>
        <strain evidence="1">Duluth1</strain>
        <tissue evidence="1">Whole animal</tissue>
    </source>
</reference>
<accession>A0A9D4LWX2</accession>
<dbReference type="Gene3D" id="2.60.40.10">
    <property type="entry name" value="Immunoglobulins"/>
    <property type="match status" value="1"/>
</dbReference>
<protein>
    <recommendedName>
        <fullName evidence="3">Ig-like domain-containing protein</fullName>
    </recommendedName>
</protein>
<comment type="caution">
    <text evidence="1">The sequence shown here is derived from an EMBL/GenBank/DDBJ whole genome shotgun (WGS) entry which is preliminary data.</text>
</comment>
<dbReference type="InterPro" id="IPR013783">
    <property type="entry name" value="Ig-like_fold"/>
</dbReference>
<dbReference type="Proteomes" id="UP000828390">
    <property type="component" value="Unassembled WGS sequence"/>
</dbReference>
<organism evidence="1 2">
    <name type="scientific">Dreissena polymorpha</name>
    <name type="common">Zebra mussel</name>
    <name type="synonym">Mytilus polymorpha</name>
    <dbReference type="NCBI Taxonomy" id="45954"/>
    <lineage>
        <taxon>Eukaryota</taxon>
        <taxon>Metazoa</taxon>
        <taxon>Spiralia</taxon>
        <taxon>Lophotrochozoa</taxon>
        <taxon>Mollusca</taxon>
        <taxon>Bivalvia</taxon>
        <taxon>Autobranchia</taxon>
        <taxon>Heteroconchia</taxon>
        <taxon>Euheterodonta</taxon>
        <taxon>Imparidentia</taxon>
        <taxon>Neoheterodontei</taxon>
        <taxon>Myida</taxon>
        <taxon>Dreissenoidea</taxon>
        <taxon>Dreissenidae</taxon>
        <taxon>Dreissena</taxon>
    </lineage>
</organism>
<keyword evidence="2" id="KW-1185">Reference proteome</keyword>
<name>A0A9D4LWX2_DREPO</name>
<evidence type="ECO:0000313" key="2">
    <source>
        <dbReference type="Proteomes" id="UP000828390"/>
    </source>
</evidence>
<gene>
    <name evidence="1" type="ORF">DPMN_028545</name>
</gene>
<dbReference type="EMBL" id="JAIWYP010000002">
    <property type="protein sequence ID" value="KAH3865506.1"/>
    <property type="molecule type" value="Genomic_DNA"/>
</dbReference>
<dbReference type="AlphaFoldDB" id="A0A9D4LWX2"/>